<gene>
    <name evidence="13" type="ORF">GCM10020366_16880</name>
</gene>
<organism evidence="13 14">
    <name type="scientific">Saccharopolyspora gregorii</name>
    <dbReference type="NCBI Taxonomy" id="33914"/>
    <lineage>
        <taxon>Bacteria</taxon>
        <taxon>Bacillati</taxon>
        <taxon>Actinomycetota</taxon>
        <taxon>Actinomycetes</taxon>
        <taxon>Pseudonocardiales</taxon>
        <taxon>Pseudonocardiaceae</taxon>
        <taxon>Saccharopolyspora</taxon>
    </lineage>
</organism>
<dbReference type="InterPro" id="IPR003594">
    <property type="entry name" value="HATPase_dom"/>
</dbReference>
<dbReference type="Proteomes" id="UP001500483">
    <property type="component" value="Unassembled WGS sequence"/>
</dbReference>
<dbReference type="InterPro" id="IPR036890">
    <property type="entry name" value="HATPase_C_sf"/>
</dbReference>
<evidence type="ECO:0000256" key="9">
    <source>
        <dbReference type="SAM" id="Coils"/>
    </source>
</evidence>
<feature type="transmembrane region" description="Helical" evidence="10">
    <location>
        <begin position="150"/>
        <end position="175"/>
    </location>
</feature>
<dbReference type="InterPro" id="IPR011712">
    <property type="entry name" value="Sig_transdc_His_kin_sub3_dim/P"/>
</dbReference>
<evidence type="ECO:0000256" key="3">
    <source>
        <dbReference type="ARBA" id="ARBA00022553"/>
    </source>
</evidence>
<name>A0ABP6RKH0_9PSEU</name>
<keyword evidence="10" id="KW-0472">Membrane</keyword>
<keyword evidence="3" id="KW-0597">Phosphoprotein</keyword>
<keyword evidence="9" id="KW-0175">Coiled coil</keyword>
<dbReference type="Pfam" id="PF07730">
    <property type="entry name" value="HisKA_3"/>
    <property type="match status" value="1"/>
</dbReference>
<evidence type="ECO:0000313" key="13">
    <source>
        <dbReference type="EMBL" id="GAA3355705.1"/>
    </source>
</evidence>
<sequence length="410" mass="43776">MIGHLVPDDEDDAYRGRVRERGKWASRLAWWDGKFRSLLLDLLIAVAAVAMPDDPEVWQQWVLVPANAVLFAGLLVRRRFPWIAVLAAAAISVLSGTADQSMAVVIALYTMAKQRGPVASTWGAAAIVAVAQLTRMLLMANESLWSSGMLGVLLGLGAMLTGFVGMPTLLGLWLYQRRDLLRSLRERAVQAERERDLLAERAVGAERRRIAREMHDVVAHRVSVISLQAGALTMTAADERTEQVAEVIRVSSSAALSELREMLRALRDDAENPGGDHAAPTLEGVRELVADSVAAGADIALDMPAELPEASTAVGRAAYRVVQEALTNAGKHAPGSPVRASVAVGPDGLAVEVVNARGTGTTVVEGSGYGLIGMRERVTLAGGTLQVGRTDEDGYRVRAEFPVLEPAAAS</sequence>
<dbReference type="EMBL" id="BAAAYK010000038">
    <property type="protein sequence ID" value="GAA3355705.1"/>
    <property type="molecule type" value="Genomic_DNA"/>
</dbReference>
<evidence type="ECO:0000256" key="7">
    <source>
        <dbReference type="ARBA" id="ARBA00022840"/>
    </source>
</evidence>
<keyword evidence="7" id="KW-0067">ATP-binding</keyword>
<dbReference type="InterPro" id="IPR050482">
    <property type="entry name" value="Sensor_HK_TwoCompSys"/>
</dbReference>
<keyword evidence="6 13" id="KW-0418">Kinase</keyword>
<dbReference type="PANTHER" id="PTHR24421:SF10">
    <property type="entry name" value="NITRATE_NITRITE SENSOR PROTEIN NARQ"/>
    <property type="match status" value="1"/>
</dbReference>
<keyword evidence="10" id="KW-1133">Transmembrane helix</keyword>
<evidence type="ECO:0000256" key="10">
    <source>
        <dbReference type="SAM" id="Phobius"/>
    </source>
</evidence>
<dbReference type="GO" id="GO:0016301">
    <property type="term" value="F:kinase activity"/>
    <property type="evidence" value="ECO:0007669"/>
    <property type="project" value="UniProtKB-KW"/>
</dbReference>
<feature type="domain" description="Signal transduction histidine kinase subgroup 3 dimerisation and phosphoacceptor" evidence="12">
    <location>
        <begin position="206"/>
        <end position="270"/>
    </location>
</feature>
<accession>A0ABP6RKH0</accession>
<feature type="domain" description="Histidine kinase/HSP90-like ATPase" evidence="11">
    <location>
        <begin position="316"/>
        <end position="403"/>
    </location>
</feature>
<comment type="catalytic activity">
    <reaction evidence="1">
        <text>ATP + protein L-histidine = ADP + protein N-phospho-L-histidine.</text>
        <dbReference type="EC" id="2.7.13.3"/>
    </reaction>
</comment>
<keyword evidence="10" id="KW-0812">Transmembrane</keyword>
<dbReference type="Gene3D" id="1.20.5.1930">
    <property type="match status" value="1"/>
</dbReference>
<dbReference type="CDD" id="cd16917">
    <property type="entry name" value="HATPase_UhpB-NarQ-NarX-like"/>
    <property type="match status" value="1"/>
</dbReference>
<dbReference type="SUPFAM" id="SSF55874">
    <property type="entry name" value="ATPase domain of HSP90 chaperone/DNA topoisomerase II/histidine kinase"/>
    <property type="match status" value="1"/>
</dbReference>
<protein>
    <recommendedName>
        <fullName evidence="2">histidine kinase</fullName>
        <ecNumber evidence="2">2.7.13.3</ecNumber>
    </recommendedName>
</protein>
<keyword evidence="8" id="KW-0902">Two-component regulatory system</keyword>
<feature type="transmembrane region" description="Helical" evidence="10">
    <location>
        <begin position="121"/>
        <end position="138"/>
    </location>
</feature>
<dbReference type="EC" id="2.7.13.3" evidence="2"/>
<keyword evidence="5" id="KW-0547">Nucleotide-binding</keyword>
<evidence type="ECO:0000256" key="8">
    <source>
        <dbReference type="ARBA" id="ARBA00023012"/>
    </source>
</evidence>
<keyword evidence="14" id="KW-1185">Reference proteome</keyword>
<evidence type="ECO:0000256" key="2">
    <source>
        <dbReference type="ARBA" id="ARBA00012438"/>
    </source>
</evidence>
<evidence type="ECO:0000256" key="4">
    <source>
        <dbReference type="ARBA" id="ARBA00022679"/>
    </source>
</evidence>
<dbReference type="Pfam" id="PF02518">
    <property type="entry name" value="HATPase_c"/>
    <property type="match status" value="1"/>
</dbReference>
<comment type="caution">
    <text evidence="13">The sequence shown here is derived from an EMBL/GenBank/DDBJ whole genome shotgun (WGS) entry which is preliminary data.</text>
</comment>
<dbReference type="Gene3D" id="3.30.565.10">
    <property type="entry name" value="Histidine kinase-like ATPase, C-terminal domain"/>
    <property type="match status" value="1"/>
</dbReference>
<evidence type="ECO:0000256" key="5">
    <source>
        <dbReference type="ARBA" id="ARBA00022741"/>
    </source>
</evidence>
<reference evidence="14" key="1">
    <citation type="journal article" date="2019" name="Int. J. Syst. Evol. Microbiol.">
        <title>The Global Catalogue of Microorganisms (GCM) 10K type strain sequencing project: providing services to taxonomists for standard genome sequencing and annotation.</title>
        <authorList>
            <consortium name="The Broad Institute Genomics Platform"/>
            <consortium name="The Broad Institute Genome Sequencing Center for Infectious Disease"/>
            <person name="Wu L."/>
            <person name="Ma J."/>
        </authorList>
    </citation>
    <scope>NUCLEOTIDE SEQUENCE [LARGE SCALE GENOMIC DNA]</scope>
    <source>
        <strain evidence="14">JCM 9687</strain>
    </source>
</reference>
<evidence type="ECO:0000259" key="11">
    <source>
        <dbReference type="Pfam" id="PF02518"/>
    </source>
</evidence>
<evidence type="ECO:0000256" key="1">
    <source>
        <dbReference type="ARBA" id="ARBA00000085"/>
    </source>
</evidence>
<evidence type="ECO:0000256" key="6">
    <source>
        <dbReference type="ARBA" id="ARBA00022777"/>
    </source>
</evidence>
<dbReference type="RefSeq" id="WP_344925373.1">
    <property type="nucleotide sequence ID" value="NZ_BAAAYK010000038.1"/>
</dbReference>
<evidence type="ECO:0000313" key="14">
    <source>
        <dbReference type="Proteomes" id="UP001500483"/>
    </source>
</evidence>
<evidence type="ECO:0000259" key="12">
    <source>
        <dbReference type="Pfam" id="PF07730"/>
    </source>
</evidence>
<proteinExistence type="predicted"/>
<dbReference type="PANTHER" id="PTHR24421">
    <property type="entry name" value="NITRATE/NITRITE SENSOR PROTEIN NARX-RELATED"/>
    <property type="match status" value="1"/>
</dbReference>
<feature type="coiled-coil region" evidence="9">
    <location>
        <begin position="181"/>
        <end position="208"/>
    </location>
</feature>
<feature type="transmembrane region" description="Helical" evidence="10">
    <location>
        <begin position="58"/>
        <end position="76"/>
    </location>
</feature>
<keyword evidence="4" id="KW-0808">Transferase</keyword>